<keyword evidence="4" id="KW-1185">Reference proteome</keyword>
<reference evidence="3 4" key="1">
    <citation type="submission" date="2021-08" db="EMBL/GenBank/DDBJ databases">
        <title>complete genome sequencing of Deefgea sp. D25.</title>
        <authorList>
            <person name="Bae J.-W."/>
            <person name="Gim D.-H."/>
        </authorList>
    </citation>
    <scope>NUCLEOTIDE SEQUENCE [LARGE SCALE GENOMIC DNA]</scope>
    <source>
        <strain evidence="3 4">D25</strain>
    </source>
</reference>
<organism evidence="3 4">
    <name type="scientific">Deefgea tanakiae</name>
    <dbReference type="NCBI Taxonomy" id="2865840"/>
    <lineage>
        <taxon>Bacteria</taxon>
        <taxon>Pseudomonadati</taxon>
        <taxon>Pseudomonadota</taxon>
        <taxon>Betaproteobacteria</taxon>
        <taxon>Neisseriales</taxon>
        <taxon>Chitinibacteraceae</taxon>
        <taxon>Deefgea</taxon>
    </lineage>
</organism>
<dbReference type="CDD" id="cd14727">
    <property type="entry name" value="ChanN-like"/>
    <property type="match status" value="1"/>
</dbReference>
<dbReference type="Gene3D" id="3.40.50.11550">
    <property type="match status" value="2"/>
</dbReference>
<accession>A0ABX8Z612</accession>
<feature type="signal peptide" evidence="1">
    <location>
        <begin position="1"/>
        <end position="19"/>
    </location>
</feature>
<dbReference type="SUPFAM" id="SSF159501">
    <property type="entry name" value="EreA/ChaN-like"/>
    <property type="match status" value="1"/>
</dbReference>
<proteinExistence type="predicted"/>
<dbReference type="PROSITE" id="PS51257">
    <property type="entry name" value="PROKAR_LIPOPROTEIN"/>
    <property type="match status" value="1"/>
</dbReference>
<evidence type="ECO:0000313" key="4">
    <source>
        <dbReference type="Proteomes" id="UP000825679"/>
    </source>
</evidence>
<keyword evidence="3" id="KW-0449">Lipoprotein</keyword>
<protein>
    <submittedName>
        <fullName evidence="3">ChaN family lipoprotein</fullName>
    </submittedName>
</protein>
<feature type="domain" description="Haem-binding uptake Tiki superfamily ChaN" evidence="2">
    <location>
        <begin position="24"/>
        <end position="215"/>
    </location>
</feature>
<dbReference type="RefSeq" id="WP_221006390.1">
    <property type="nucleotide sequence ID" value="NZ_CP081150.1"/>
</dbReference>
<evidence type="ECO:0000256" key="1">
    <source>
        <dbReference type="SAM" id="SignalP"/>
    </source>
</evidence>
<sequence>MKIIVPVLLSVLLSACQSAPTLNNTVLLGEVHDNEIGHQQRYAWLEKKVAQGWRPAIAMEQFDRERQGDIERARKQHPNDVDYLIKTVGGERWDWRFYKPVIALAYRYDLPILAANLSRKEAGELFKKGRVDLQGAEGVNLNDPLPAKLIEQQRVAVQLGHCGQLPVAMEEKMARAQIARDRVMAATMLPYQSRGVVLLAGNGHVRRDIGVPQWLTSAYSVGFIESKSEANFDEVYLIPAAERVDSCASFQMKK</sequence>
<dbReference type="Proteomes" id="UP000825679">
    <property type="component" value="Chromosome"/>
</dbReference>
<feature type="chain" id="PRO_5047035147" evidence="1">
    <location>
        <begin position="20"/>
        <end position="254"/>
    </location>
</feature>
<evidence type="ECO:0000259" key="2">
    <source>
        <dbReference type="Pfam" id="PF04187"/>
    </source>
</evidence>
<keyword evidence="1" id="KW-0732">Signal</keyword>
<dbReference type="InterPro" id="IPR007314">
    <property type="entry name" value="Cofac_haem-bd_dom"/>
</dbReference>
<dbReference type="Pfam" id="PF04187">
    <property type="entry name" value="Cofac_haem_bdg"/>
    <property type="match status" value="1"/>
</dbReference>
<name>A0ABX8Z612_9NEIS</name>
<evidence type="ECO:0000313" key="3">
    <source>
        <dbReference type="EMBL" id="QZA78013.1"/>
    </source>
</evidence>
<dbReference type="EMBL" id="CP081150">
    <property type="protein sequence ID" value="QZA78013.1"/>
    <property type="molecule type" value="Genomic_DNA"/>
</dbReference>
<gene>
    <name evidence="3" type="ORF">K4H28_00790</name>
</gene>